<dbReference type="EMBL" id="JAVIJP010000017">
    <property type="protein sequence ID" value="KAL3639686.1"/>
    <property type="molecule type" value="Genomic_DNA"/>
</dbReference>
<feature type="compositionally biased region" description="Polar residues" evidence="1">
    <location>
        <begin position="1"/>
        <end position="13"/>
    </location>
</feature>
<dbReference type="AlphaFoldDB" id="A0ABD3DFI7"/>
<organism evidence="2 3">
    <name type="scientific">Castilleja foliolosa</name>
    <dbReference type="NCBI Taxonomy" id="1961234"/>
    <lineage>
        <taxon>Eukaryota</taxon>
        <taxon>Viridiplantae</taxon>
        <taxon>Streptophyta</taxon>
        <taxon>Embryophyta</taxon>
        <taxon>Tracheophyta</taxon>
        <taxon>Spermatophyta</taxon>
        <taxon>Magnoliopsida</taxon>
        <taxon>eudicotyledons</taxon>
        <taxon>Gunneridae</taxon>
        <taxon>Pentapetalae</taxon>
        <taxon>asterids</taxon>
        <taxon>lamiids</taxon>
        <taxon>Lamiales</taxon>
        <taxon>Orobanchaceae</taxon>
        <taxon>Pedicularideae</taxon>
        <taxon>Castillejinae</taxon>
        <taxon>Castilleja</taxon>
    </lineage>
</organism>
<evidence type="ECO:0000313" key="3">
    <source>
        <dbReference type="Proteomes" id="UP001632038"/>
    </source>
</evidence>
<comment type="caution">
    <text evidence="2">The sequence shown here is derived from an EMBL/GenBank/DDBJ whole genome shotgun (WGS) entry which is preliminary data.</text>
</comment>
<reference evidence="3" key="1">
    <citation type="journal article" date="2024" name="IScience">
        <title>Strigolactones Initiate the Formation of Haustorium-like Structures in Castilleja.</title>
        <authorList>
            <person name="Buerger M."/>
            <person name="Peterson D."/>
            <person name="Chory J."/>
        </authorList>
    </citation>
    <scope>NUCLEOTIDE SEQUENCE [LARGE SCALE GENOMIC DNA]</scope>
</reference>
<feature type="region of interest" description="Disordered" evidence="1">
    <location>
        <begin position="1"/>
        <end position="22"/>
    </location>
</feature>
<gene>
    <name evidence="2" type="ORF">CASFOL_014654</name>
</gene>
<sequence length="38" mass="4097">MQAPANTSNFQSKNNEKAKPEVKVRLNLHGIVSVGSAM</sequence>
<protein>
    <submittedName>
        <fullName evidence="2">Uncharacterized protein</fullName>
    </submittedName>
</protein>
<evidence type="ECO:0000256" key="1">
    <source>
        <dbReference type="SAM" id="MobiDB-lite"/>
    </source>
</evidence>
<proteinExistence type="predicted"/>
<accession>A0ABD3DFI7</accession>
<name>A0ABD3DFI7_9LAMI</name>
<dbReference type="Proteomes" id="UP001632038">
    <property type="component" value="Unassembled WGS sequence"/>
</dbReference>
<evidence type="ECO:0000313" key="2">
    <source>
        <dbReference type="EMBL" id="KAL3639686.1"/>
    </source>
</evidence>
<keyword evidence="3" id="KW-1185">Reference proteome</keyword>